<feature type="compositionally biased region" description="Polar residues" evidence="6">
    <location>
        <begin position="534"/>
        <end position="564"/>
    </location>
</feature>
<keyword evidence="3" id="KW-0805">Transcription regulation</keyword>
<dbReference type="Proteomes" id="UP000473826">
    <property type="component" value="Unassembled WGS sequence"/>
</dbReference>
<keyword evidence="2" id="KW-0479">Metal-binding</keyword>
<keyword evidence="5" id="KW-0539">Nucleus</keyword>
<dbReference type="InterPro" id="IPR001138">
    <property type="entry name" value="Zn2Cys6_DnaBD"/>
</dbReference>
<dbReference type="InterPro" id="IPR050815">
    <property type="entry name" value="TF_fung"/>
</dbReference>
<evidence type="ECO:0000313" key="8">
    <source>
        <dbReference type="EMBL" id="TXT09248.1"/>
    </source>
</evidence>
<dbReference type="GO" id="GO:0000981">
    <property type="term" value="F:DNA-binding transcription factor activity, RNA polymerase II-specific"/>
    <property type="evidence" value="ECO:0007669"/>
    <property type="project" value="InterPro"/>
</dbReference>
<comment type="subcellular location">
    <subcellularLocation>
        <location evidence="1">Nucleus</location>
    </subcellularLocation>
</comment>
<dbReference type="SUPFAM" id="SSF57701">
    <property type="entry name" value="Zn2/Cys6 DNA-binding domain"/>
    <property type="match status" value="1"/>
</dbReference>
<feature type="domain" description="Zn(2)-C6 fungal-type" evidence="7">
    <location>
        <begin position="4"/>
        <end position="34"/>
    </location>
</feature>
<feature type="compositionally biased region" description="Polar residues" evidence="6">
    <location>
        <begin position="572"/>
        <end position="591"/>
    </location>
</feature>
<gene>
    <name evidence="8" type="ORF">VHUM_02722</name>
</gene>
<feature type="region of interest" description="Disordered" evidence="6">
    <location>
        <begin position="534"/>
        <end position="645"/>
    </location>
</feature>
<keyword evidence="4" id="KW-0804">Transcription</keyword>
<evidence type="ECO:0000313" key="9">
    <source>
        <dbReference type="Proteomes" id="UP000473826"/>
    </source>
</evidence>
<dbReference type="GO" id="GO:0008270">
    <property type="term" value="F:zinc ion binding"/>
    <property type="evidence" value="ECO:0007669"/>
    <property type="project" value="InterPro"/>
</dbReference>
<dbReference type="AlphaFoldDB" id="A0A7D8V1X6"/>
<evidence type="ECO:0000256" key="2">
    <source>
        <dbReference type="ARBA" id="ARBA00022723"/>
    </source>
</evidence>
<evidence type="ECO:0000256" key="4">
    <source>
        <dbReference type="ARBA" id="ARBA00023163"/>
    </source>
</evidence>
<dbReference type="EMBL" id="QKWK01000006">
    <property type="protein sequence ID" value="TXT09248.1"/>
    <property type="molecule type" value="Genomic_DNA"/>
</dbReference>
<dbReference type="CDD" id="cd00067">
    <property type="entry name" value="GAL4"/>
    <property type="match status" value="1"/>
</dbReference>
<feature type="compositionally biased region" description="Low complexity" evidence="6">
    <location>
        <begin position="633"/>
        <end position="645"/>
    </location>
</feature>
<dbReference type="Gene3D" id="4.10.240.10">
    <property type="entry name" value="Zn(2)-C6 fungal-type DNA-binding domain"/>
    <property type="match status" value="1"/>
</dbReference>
<dbReference type="PANTHER" id="PTHR47338:SF20">
    <property type="entry name" value="ZN(II)2CYS6 TRANSCRIPTION FACTOR (EUROFUNG)"/>
    <property type="match status" value="1"/>
</dbReference>
<organism evidence="8 9">
    <name type="scientific">Vanrija humicola</name>
    <name type="common">Yeast</name>
    <name type="synonym">Cryptococcus humicola</name>
    <dbReference type="NCBI Taxonomy" id="5417"/>
    <lineage>
        <taxon>Eukaryota</taxon>
        <taxon>Fungi</taxon>
        <taxon>Dikarya</taxon>
        <taxon>Basidiomycota</taxon>
        <taxon>Agaricomycotina</taxon>
        <taxon>Tremellomycetes</taxon>
        <taxon>Trichosporonales</taxon>
        <taxon>Trichosporonaceae</taxon>
        <taxon>Vanrija</taxon>
    </lineage>
</organism>
<evidence type="ECO:0000256" key="5">
    <source>
        <dbReference type="ARBA" id="ARBA00023242"/>
    </source>
</evidence>
<dbReference type="PROSITE" id="PS50048">
    <property type="entry name" value="ZN2_CY6_FUNGAL_2"/>
    <property type="match status" value="1"/>
</dbReference>
<sequence length="695" mass="74954">MPNACYACRLRKVKCVPQGDRCAFCTSIDIPCTTSPRQRQRAKGSRKSASGAASASVTPPYVRGSSGSNADVEALNFSTTFTQPSRSSRLLGVPGLSRSALDSCIQTFFATLGEVFRLSQPESQFLRRVRVHLYYDSGLEIPPELADVAGDPASQLLILAVACRGAPFSPYSFLSDALNAQCNSVLNEPDSLTNSPLDAIEAILLLSEQFVRPRHADEGPTSSPTLLDPLGKGTVVDLMFYHQLHIPPPPGAPDAERRLVLFWTVFVHDAIRSASAHTCHRISDEDIGWPMGPASDNMPYMALALITRQICSTLLSPQSRANPLTDKPIREAISTLNEFGASIKISLATLSAACQAPASASAEANVPVHASRPLRPVEQLFLLSMRNWLYLVIWVAVQKQIEVHPGQLSPSVVTSVESATMAACEDMSQLAQLSTAHQLHIHAPKSIRNHMAAFILFLIRTFTAIETPTVHQSSHYFALAETLNRGVRSASLFEDSAPLADTLRMALYHANSIDIQDAARVGERGLDGLHTIPTASWASTQPQPQPHQSMSGRTSKASSPAHFSTSHDHQRPSTAPSFAPPNYSTEPTTMTPVVRPKAASVPPVEEMPQILSTTQAHHTRTISPTAFSPPLPSSSSSAGSTPSLPSPQYWPTTVVGAYPSAPPDPRLHGKVPLDWPSLMSTLEECGFELAIGPVF</sequence>
<name>A0A7D8V1X6_VANHU</name>
<dbReference type="PROSITE" id="PS00463">
    <property type="entry name" value="ZN2_CY6_FUNGAL_1"/>
    <property type="match status" value="1"/>
</dbReference>
<reference evidence="8 9" key="1">
    <citation type="journal article" date="2019" name="PLoS Genet.">
        <title>Convergent evolution of linked mating-type loci in basidiomycete fungi.</title>
        <authorList>
            <person name="Sun S."/>
            <person name="Coelho M.A."/>
            <person name="Heitman J."/>
            <person name="Nowrousian M."/>
        </authorList>
    </citation>
    <scope>NUCLEOTIDE SEQUENCE [LARGE SCALE GENOMIC DNA]</scope>
    <source>
        <strain evidence="8 9">CBS 4282</strain>
    </source>
</reference>
<dbReference type="GO" id="GO:0005634">
    <property type="term" value="C:nucleus"/>
    <property type="evidence" value="ECO:0007669"/>
    <property type="project" value="UniProtKB-SubCell"/>
</dbReference>
<evidence type="ECO:0000256" key="1">
    <source>
        <dbReference type="ARBA" id="ARBA00004123"/>
    </source>
</evidence>
<comment type="caution">
    <text evidence="8">The sequence shown here is derived from an EMBL/GenBank/DDBJ whole genome shotgun (WGS) entry which is preliminary data.</text>
</comment>
<dbReference type="OrthoDB" id="2549591at2759"/>
<dbReference type="CDD" id="cd12148">
    <property type="entry name" value="fungal_TF_MHR"/>
    <property type="match status" value="1"/>
</dbReference>
<feature type="compositionally biased region" description="Low complexity" evidence="6">
    <location>
        <begin position="47"/>
        <end position="56"/>
    </location>
</feature>
<protein>
    <recommendedName>
        <fullName evidence="7">Zn(2)-C6 fungal-type domain-containing protein</fullName>
    </recommendedName>
</protein>
<feature type="region of interest" description="Disordered" evidence="6">
    <location>
        <begin position="35"/>
        <end position="67"/>
    </location>
</feature>
<accession>A0A7D8V1X6</accession>
<evidence type="ECO:0000256" key="3">
    <source>
        <dbReference type="ARBA" id="ARBA00023015"/>
    </source>
</evidence>
<evidence type="ECO:0000256" key="6">
    <source>
        <dbReference type="SAM" id="MobiDB-lite"/>
    </source>
</evidence>
<dbReference type="InterPro" id="IPR036864">
    <property type="entry name" value="Zn2-C6_fun-type_DNA-bd_sf"/>
</dbReference>
<keyword evidence="9" id="KW-1185">Reference proteome</keyword>
<dbReference type="PANTHER" id="PTHR47338">
    <property type="entry name" value="ZN(II)2CYS6 TRANSCRIPTION FACTOR (EUROFUNG)-RELATED"/>
    <property type="match status" value="1"/>
</dbReference>
<proteinExistence type="predicted"/>
<evidence type="ECO:0000259" key="7">
    <source>
        <dbReference type="PROSITE" id="PS50048"/>
    </source>
</evidence>